<feature type="domain" description="GP-PDE" evidence="3">
    <location>
        <begin position="77"/>
        <end position="331"/>
    </location>
</feature>
<feature type="region of interest" description="Disordered" evidence="1">
    <location>
        <begin position="23"/>
        <end position="43"/>
    </location>
</feature>
<gene>
    <name evidence="4" type="ORF">DVS28_a5008</name>
</gene>
<dbReference type="InterPro" id="IPR030395">
    <property type="entry name" value="GP_PDE_dom"/>
</dbReference>
<dbReference type="PROSITE" id="PS51704">
    <property type="entry name" value="GP_PDE"/>
    <property type="match status" value="1"/>
</dbReference>
<feature type="chain" id="PRO_5016651332" evidence="2">
    <location>
        <begin position="25"/>
        <end position="928"/>
    </location>
</feature>
<accession>A0A346Y5B8</accession>
<dbReference type="RefSeq" id="WP_114593807.1">
    <property type="nucleotide sequence ID" value="NZ_CP031165.1"/>
</dbReference>
<dbReference type="Proteomes" id="UP000264006">
    <property type="component" value="Chromosome"/>
</dbReference>
<dbReference type="Gene3D" id="3.20.20.190">
    <property type="entry name" value="Phosphatidylinositol (PI) phosphodiesterase"/>
    <property type="match status" value="2"/>
</dbReference>
<protein>
    <submittedName>
        <fullName evidence="4">Glycerophosphoryl diester phosphodiesterase</fullName>
    </submittedName>
</protein>
<dbReference type="GO" id="GO:0008081">
    <property type="term" value="F:phosphoric diester hydrolase activity"/>
    <property type="evidence" value="ECO:0007669"/>
    <property type="project" value="InterPro"/>
</dbReference>
<proteinExistence type="predicted"/>
<dbReference type="SUPFAM" id="SSF51695">
    <property type="entry name" value="PLC-like phosphodiesterases"/>
    <property type="match status" value="2"/>
</dbReference>
<evidence type="ECO:0000313" key="5">
    <source>
        <dbReference type="Proteomes" id="UP000264006"/>
    </source>
</evidence>
<dbReference type="AlphaFoldDB" id="A0A346Y5B8"/>
<dbReference type="Pfam" id="PF03009">
    <property type="entry name" value="GDPD"/>
    <property type="match status" value="1"/>
</dbReference>
<dbReference type="CDD" id="cd08566">
    <property type="entry name" value="GDPD_AtGDE_like"/>
    <property type="match status" value="1"/>
</dbReference>
<keyword evidence="5" id="KW-1185">Reference proteome</keyword>
<name>A0A346Y5B8_9ACTN</name>
<evidence type="ECO:0000256" key="2">
    <source>
        <dbReference type="SAM" id="SignalP"/>
    </source>
</evidence>
<dbReference type="SUPFAM" id="SSF63829">
    <property type="entry name" value="Calcium-dependent phosphotriesterase"/>
    <property type="match status" value="1"/>
</dbReference>
<dbReference type="EMBL" id="CP031165">
    <property type="protein sequence ID" value="AXV09665.1"/>
    <property type="molecule type" value="Genomic_DNA"/>
</dbReference>
<feature type="signal peptide" evidence="2">
    <location>
        <begin position="1"/>
        <end position="24"/>
    </location>
</feature>
<dbReference type="PANTHER" id="PTHR46211">
    <property type="entry name" value="GLYCEROPHOSPHORYL DIESTER PHOSPHODIESTERASE"/>
    <property type="match status" value="1"/>
</dbReference>
<dbReference type="GO" id="GO:0006629">
    <property type="term" value="P:lipid metabolic process"/>
    <property type="evidence" value="ECO:0007669"/>
    <property type="project" value="InterPro"/>
</dbReference>
<dbReference type="InterPro" id="IPR039559">
    <property type="entry name" value="AIM6_PI-PLC-like_dom"/>
</dbReference>
<keyword evidence="2" id="KW-0732">Signal</keyword>
<reference evidence="4 5" key="1">
    <citation type="submission" date="2018-09" db="EMBL/GenBank/DDBJ databases">
        <title>Complete genome sequence of Euzebya sp. DY32-46 isolated from seawater of Pacific Ocean.</title>
        <authorList>
            <person name="Xu L."/>
            <person name="Wu Y.-H."/>
            <person name="Xu X.-W."/>
        </authorList>
    </citation>
    <scope>NUCLEOTIDE SEQUENCE [LARGE SCALE GENOMIC DNA]</scope>
    <source>
        <strain evidence="4 5">DY32-46</strain>
    </source>
</reference>
<evidence type="ECO:0000256" key="1">
    <source>
        <dbReference type="SAM" id="MobiDB-lite"/>
    </source>
</evidence>
<organism evidence="4 5">
    <name type="scientific">Euzebya pacifica</name>
    <dbReference type="NCBI Taxonomy" id="1608957"/>
    <lineage>
        <taxon>Bacteria</taxon>
        <taxon>Bacillati</taxon>
        <taxon>Actinomycetota</taxon>
        <taxon>Nitriliruptoria</taxon>
        <taxon>Euzebyales</taxon>
    </lineage>
</organism>
<dbReference type="InterPro" id="IPR017946">
    <property type="entry name" value="PLC-like_Pdiesterase_TIM-brl"/>
</dbReference>
<dbReference type="CDD" id="cd08577">
    <property type="entry name" value="PI-PLCc_GDPD_SF_unchar3"/>
    <property type="match status" value="1"/>
</dbReference>
<dbReference type="PANTHER" id="PTHR46211:SF1">
    <property type="entry name" value="GLYCEROPHOSPHODIESTER PHOSPHODIESTERASE, CYTOPLASMIC"/>
    <property type="match status" value="1"/>
</dbReference>
<dbReference type="OrthoDB" id="9794455at2"/>
<dbReference type="KEGG" id="euz:DVS28_a5008"/>
<evidence type="ECO:0000259" key="3">
    <source>
        <dbReference type="PROSITE" id="PS51704"/>
    </source>
</evidence>
<sequence length="928" mass="99915">MRSRRIATLVVALLALQSVSTAGAQNQPVHLPDPALGSGTQATHDCQRVPNPQTWADDTPLSELPALPLSTEYTADPLVSSHRGARYLAPENTLEAFETAIAYGVDVLETDVRRSADGVYVVIHDTTVDRTTDGTGPVDGFTLAELKELDASQVDGQDWSALYPDGATIPTLEEVAALARDHGVGLELDMKVSGVDVQLEVADLVARHGILEQSIFNHFDIAVSQRYPDAEFIYNRGGEPYATAERPGALYALATATEYDVFGSRFDKFTVGDLNQIHDACGRTAAHSYDFNASSFNGADGLEAEREVLRAMRQLRMGAQTDQPDLAAQELSGPVHTELIVGPADATPGRLATTLEEVVDGSTHKQGVARVELDDGTAGWVHSWNEGLVRTDDLDVPQAINPDAIPVDLRAAGFDHISDPDAHNGVLYVPIEQGDYAAMDQKVVLFDPATLQPLPDTPVLTLPISHIAWLSVTQAPGEDPVIWTTSDFTDVTTVQRFWVREDHTVEPFEADPLAGIELDTTLQRVQGGDVDADGTLWISTDDAGNRLFAVDPSTGATTEVGSMGHLRAGGPANLTGPAPVDDYAKAEGEGIDATPLPSGDVHTLAIDAVRGVSHFAHFAHRSVMPAVPDGHACLVNAGNGAPIPHADLGGGVTTGPGGCAAIPEGADPAFVGHDGALPAGQHPLYRAHAHNDYEPHDTNRRPLLDALDHGFTSIEVDVYLVGDQLVVGHDYDDLRPGRTLQTAYLDPLRDRVNSFGGVYRADEQRFQLMIDVKTEAESTWAALDRVLADYDDIVVAQSYDEVLVDRSVQVIISGNRARSTMEGQAVLYANYDGRIPDDLDESVPAAFISMNSQNYSHLGWDGEGQPSAAQQATLREAVDRSHAAGRTTRFWASPHDERVWQWLYDAGSDWINADDLGRLETFLRAQGD</sequence>
<evidence type="ECO:0000313" key="4">
    <source>
        <dbReference type="EMBL" id="AXV09665.1"/>
    </source>
</evidence>